<evidence type="ECO:0000256" key="3">
    <source>
        <dbReference type="ARBA" id="ARBA00023012"/>
    </source>
</evidence>
<dbReference type="SUPFAM" id="SSF46894">
    <property type="entry name" value="C-terminal effector domain of the bipartite response regulators"/>
    <property type="match status" value="1"/>
</dbReference>
<dbReference type="EMBL" id="DVMM01000053">
    <property type="protein sequence ID" value="HIU29163.1"/>
    <property type="molecule type" value="Genomic_DNA"/>
</dbReference>
<dbReference type="SUPFAM" id="SSF52172">
    <property type="entry name" value="CheY-like"/>
    <property type="match status" value="1"/>
</dbReference>
<evidence type="ECO:0000313" key="13">
    <source>
        <dbReference type="Proteomes" id="UP000824089"/>
    </source>
</evidence>
<organism evidence="12 13">
    <name type="scientific">Candidatus Egerieisoma faecipullorum</name>
    <dbReference type="NCBI Taxonomy" id="2840963"/>
    <lineage>
        <taxon>Bacteria</taxon>
        <taxon>Bacillati</taxon>
        <taxon>Bacillota</taxon>
        <taxon>Clostridia</taxon>
        <taxon>Eubacteriales</taxon>
        <taxon>Clostridiaceae</taxon>
        <taxon>Clostridiaceae incertae sedis</taxon>
        <taxon>Candidatus Egerieisoma</taxon>
    </lineage>
</organism>
<dbReference type="InterPro" id="IPR001789">
    <property type="entry name" value="Sig_transdc_resp-reg_receiver"/>
</dbReference>
<dbReference type="GO" id="GO:0006355">
    <property type="term" value="P:regulation of DNA-templated transcription"/>
    <property type="evidence" value="ECO:0007669"/>
    <property type="project" value="InterPro"/>
</dbReference>
<evidence type="ECO:0000256" key="9">
    <source>
        <dbReference type="PROSITE-ProRule" id="PRU01091"/>
    </source>
</evidence>
<reference evidence="12" key="2">
    <citation type="journal article" date="2021" name="PeerJ">
        <title>Extensive microbial diversity within the chicken gut microbiome revealed by metagenomics and culture.</title>
        <authorList>
            <person name="Gilroy R."/>
            <person name="Ravi A."/>
            <person name="Getino M."/>
            <person name="Pursley I."/>
            <person name="Horton D.L."/>
            <person name="Alikhan N.F."/>
            <person name="Baker D."/>
            <person name="Gharbi K."/>
            <person name="Hall N."/>
            <person name="Watson M."/>
            <person name="Adriaenssens E.M."/>
            <person name="Foster-Nyarko E."/>
            <person name="Jarju S."/>
            <person name="Secka A."/>
            <person name="Antonio M."/>
            <person name="Oren A."/>
            <person name="Chaudhuri R.R."/>
            <person name="La Ragione R."/>
            <person name="Hildebrand F."/>
            <person name="Pallen M.J."/>
        </authorList>
    </citation>
    <scope>NUCLEOTIDE SEQUENCE</scope>
    <source>
        <strain evidence="12">CHK195-4489</strain>
    </source>
</reference>
<evidence type="ECO:0000256" key="6">
    <source>
        <dbReference type="ARBA" id="ARBA00023163"/>
    </source>
</evidence>
<dbReference type="Gene3D" id="1.10.10.10">
    <property type="entry name" value="Winged helix-like DNA-binding domain superfamily/Winged helix DNA-binding domain"/>
    <property type="match status" value="1"/>
</dbReference>
<keyword evidence="4" id="KW-0805">Transcription regulation</keyword>
<dbReference type="PROSITE" id="PS51755">
    <property type="entry name" value="OMPR_PHOB"/>
    <property type="match status" value="1"/>
</dbReference>
<feature type="modified residue" description="4-aspartylphosphate" evidence="8">
    <location>
        <position position="51"/>
    </location>
</feature>
<evidence type="ECO:0000313" key="12">
    <source>
        <dbReference type="EMBL" id="HIU29163.1"/>
    </source>
</evidence>
<dbReference type="AlphaFoldDB" id="A0A9D1I8G2"/>
<feature type="DNA-binding region" description="OmpR/PhoB-type" evidence="9">
    <location>
        <begin position="123"/>
        <end position="221"/>
    </location>
</feature>
<dbReference type="SMART" id="SM00862">
    <property type="entry name" value="Trans_reg_C"/>
    <property type="match status" value="1"/>
</dbReference>
<dbReference type="CDD" id="cd00383">
    <property type="entry name" value="trans_reg_C"/>
    <property type="match status" value="1"/>
</dbReference>
<reference evidence="12" key="1">
    <citation type="submission" date="2020-10" db="EMBL/GenBank/DDBJ databases">
        <authorList>
            <person name="Gilroy R."/>
        </authorList>
    </citation>
    <scope>NUCLEOTIDE SEQUENCE</scope>
    <source>
        <strain evidence="12">CHK195-4489</strain>
    </source>
</reference>
<evidence type="ECO:0000256" key="1">
    <source>
        <dbReference type="ARBA" id="ARBA00018672"/>
    </source>
</evidence>
<dbReference type="Pfam" id="PF00486">
    <property type="entry name" value="Trans_reg_C"/>
    <property type="match status" value="1"/>
</dbReference>
<evidence type="ECO:0000256" key="8">
    <source>
        <dbReference type="PROSITE-ProRule" id="PRU00169"/>
    </source>
</evidence>
<keyword evidence="2 8" id="KW-0597">Phosphoprotein</keyword>
<dbReference type="InterPro" id="IPR039420">
    <property type="entry name" value="WalR-like"/>
</dbReference>
<keyword evidence="6" id="KW-0804">Transcription</keyword>
<dbReference type="Proteomes" id="UP000824089">
    <property type="component" value="Unassembled WGS sequence"/>
</dbReference>
<dbReference type="SMART" id="SM00448">
    <property type="entry name" value="REC"/>
    <property type="match status" value="1"/>
</dbReference>
<dbReference type="PANTHER" id="PTHR48111:SF22">
    <property type="entry name" value="REGULATOR OF RPOS"/>
    <property type="match status" value="1"/>
</dbReference>
<dbReference type="GO" id="GO:0000976">
    <property type="term" value="F:transcription cis-regulatory region binding"/>
    <property type="evidence" value="ECO:0007669"/>
    <property type="project" value="TreeGrafter"/>
</dbReference>
<name>A0A9D1I8G2_9CLOT</name>
<sequence length="223" mass="25003">MRILLAEDERPLARAIVKIFEKNNYSADAVHNGEDALLYLEAGNYDAVVMDIMMPKMDGITALKKLRAAGNQIPVLMLTAKTEIDDKVLGLDSGANYYLTKPFDTKELLACVRAITRTQAEVDTKLSAGNITLDRSTFELASPTGSFRLANKEFQMMELLMANPHHIISAERFLEKIWGFDNEAEINVVWVYISYLRKKLAALHADITIKSSRNAGYSLEEEV</sequence>
<evidence type="ECO:0000259" key="11">
    <source>
        <dbReference type="PROSITE" id="PS51755"/>
    </source>
</evidence>
<comment type="function">
    <text evidence="7">May play the central regulatory role in sporulation. It may be an element of the effector pathway responsible for the activation of sporulation genes in response to nutritional stress. Spo0A may act in concert with spo0H (a sigma factor) to control the expression of some genes that are critical to the sporulation process.</text>
</comment>
<dbReference type="GO" id="GO:0000156">
    <property type="term" value="F:phosphorelay response regulator activity"/>
    <property type="evidence" value="ECO:0007669"/>
    <property type="project" value="TreeGrafter"/>
</dbReference>
<evidence type="ECO:0000259" key="10">
    <source>
        <dbReference type="PROSITE" id="PS50110"/>
    </source>
</evidence>
<keyword evidence="3" id="KW-0902">Two-component regulatory system</keyword>
<dbReference type="GO" id="GO:0032993">
    <property type="term" value="C:protein-DNA complex"/>
    <property type="evidence" value="ECO:0007669"/>
    <property type="project" value="TreeGrafter"/>
</dbReference>
<dbReference type="PANTHER" id="PTHR48111">
    <property type="entry name" value="REGULATOR OF RPOS"/>
    <property type="match status" value="1"/>
</dbReference>
<dbReference type="Pfam" id="PF00072">
    <property type="entry name" value="Response_reg"/>
    <property type="match status" value="1"/>
</dbReference>
<evidence type="ECO:0000256" key="4">
    <source>
        <dbReference type="ARBA" id="ARBA00023015"/>
    </source>
</evidence>
<dbReference type="InterPro" id="IPR001867">
    <property type="entry name" value="OmpR/PhoB-type_DNA-bd"/>
</dbReference>
<dbReference type="InterPro" id="IPR016032">
    <property type="entry name" value="Sig_transdc_resp-reg_C-effctor"/>
</dbReference>
<evidence type="ECO:0000256" key="7">
    <source>
        <dbReference type="ARBA" id="ARBA00024867"/>
    </source>
</evidence>
<feature type="domain" description="Response regulatory" evidence="10">
    <location>
        <begin position="2"/>
        <end position="116"/>
    </location>
</feature>
<evidence type="ECO:0000256" key="2">
    <source>
        <dbReference type="ARBA" id="ARBA00022553"/>
    </source>
</evidence>
<dbReference type="Gene3D" id="6.10.250.690">
    <property type="match status" value="1"/>
</dbReference>
<proteinExistence type="predicted"/>
<evidence type="ECO:0000256" key="5">
    <source>
        <dbReference type="ARBA" id="ARBA00023125"/>
    </source>
</evidence>
<dbReference type="InterPro" id="IPR036388">
    <property type="entry name" value="WH-like_DNA-bd_sf"/>
</dbReference>
<dbReference type="InterPro" id="IPR011006">
    <property type="entry name" value="CheY-like_superfamily"/>
</dbReference>
<dbReference type="GO" id="GO:0005829">
    <property type="term" value="C:cytosol"/>
    <property type="evidence" value="ECO:0007669"/>
    <property type="project" value="TreeGrafter"/>
</dbReference>
<feature type="domain" description="OmpR/PhoB-type" evidence="11">
    <location>
        <begin position="123"/>
        <end position="221"/>
    </location>
</feature>
<dbReference type="PROSITE" id="PS50110">
    <property type="entry name" value="RESPONSE_REGULATORY"/>
    <property type="match status" value="1"/>
</dbReference>
<accession>A0A9D1I8G2</accession>
<protein>
    <recommendedName>
        <fullName evidence="1">Stage 0 sporulation protein A homolog</fullName>
    </recommendedName>
</protein>
<dbReference type="Gene3D" id="3.40.50.2300">
    <property type="match status" value="1"/>
</dbReference>
<comment type="caution">
    <text evidence="12">The sequence shown here is derived from an EMBL/GenBank/DDBJ whole genome shotgun (WGS) entry which is preliminary data.</text>
</comment>
<keyword evidence="5 9" id="KW-0238">DNA-binding</keyword>
<gene>
    <name evidence="12" type="ORF">IAD50_02575</name>
</gene>